<reference evidence="2" key="1">
    <citation type="journal article" date="2014" name="Int. J. Syst. Evol. Microbiol.">
        <title>Complete genome sequence of Corynebacterium casei LMG S-19264T (=DSM 44701T), isolated from a smear-ripened cheese.</title>
        <authorList>
            <consortium name="US DOE Joint Genome Institute (JGI-PGF)"/>
            <person name="Walter F."/>
            <person name="Albersmeier A."/>
            <person name="Kalinowski J."/>
            <person name="Ruckert C."/>
        </authorList>
    </citation>
    <scope>NUCLEOTIDE SEQUENCE</scope>
    <source>
        <strain evidence="2">JCM 19831</strain>
    </source>
</reference>
<dbReference type="Proteomes" id="UP000642070">
    <property type="component" value="Unassembled WGS sequence"/>
</dbReference>
<comment type="caution">
    <text evidence="2">The sequence shown here is derived from an EMBL/GenBank/DDBJ whole genome shotgun (WGS) entry which is preliminary data.</text>
</comment>
<evidence type="ECO:0000313" key="2">
    <source>
        <dbReference type="EMBL" id="GGM78096.1"/>
    </source>
</evidence>
<feature type="region of interest" description="Disordered" evidence="1">
    <location>
        <begin position="308"/>
        <end position="329"/>
    </location>
</feature>
<evidence type="ECO:0000313" key="3">
    <source>
        <dbReference type="Proteomes" id="UP000642070"/>
    </source>
</evidence>
<organism evidence="2 3">
    <name type="scientific">Dactylosporangium sucinum</name>
    <dbReference type="NCBI Taxonomy" id="1424081"/>
    <lineage>
        <taxon>Bacteria</taxon>
        <taxon>Bacillati</taxon>
        <taxon>Actinomycetota</taxon>
        <taxon>Actinomycetes</taxon>
        <taxon>Micromonosporales</taxon>
        <taxon>Micromonosporaceae</taxon>
        <taxon>Dactylosporangium</taxon>
    </lineage>
</organism>
<feature type="compositionally biased region" description="Basic and acidic residues" evidence="1">
    <location>
        <begin position="314"/>
        <end position="329"/>
    </location>
</feature>
<dbReference type="AlphaFoldDB" id="A0A917UBK0"/>
<keyword evidence="3" id="KW-1185">Reference proteome</keyword>
<proteinExistence type="predicted"/>
<dbReference type="InterPro" id="IPR042099">
    <property type="entry name" value="ANL_N_sf"/>
</dbReference>
<reference evidence="2" key="2">
    <citation type="submission" date="2020-09" db="EMBL/GenBank/DDBJ databases">
        <authorList>
            <person name="Sun Q."/>
            <person name="Ohkuma M."/>
        </authorList>
    </citation>
    <scope>NUCLEOTIDE SEQUENCE</scope>
    <source>
        <strain evidence="2">JCM 19831</strain>
    </source>
</reference>
<dbReference type="SUPFAM" id="SSF56801">
    <property type="entry name" value="Acetyl-CoA synthetase-like"/>
    <property type="match status" value="1"/>
</dbReference>
<evidence type="ECO:0000256" key="1">
    <source>
        <dbReference type="SAM" id="MobiDB-lite"/>
    </source>
</evidence>
<dbReference type="Gene3D" id="3.40.50.12780">
    <property type="entry name" value="N-terminal domain of ligase-like"/>
    <property type="match status" value="1"/>
</dbReference>
<accession>A0A917UBK0</accession>
<protein>
    <submittedName>
        <fullName evidence="2">Uncharacterized protein</fullName>
    </submittedName>
</protein>
<gene>
    <name evidence="2" type="ORF">GCM10007977_094470</name>
</gene>
<name>A0A917UBK0_9ACTN</name>
<sequence length="329" mass="34660">MPLSPADLAATVELSRETFAAAGITAEDRVVVALNSDGDLAGGLLTEALTGLAGATASVGPRGRMRLLAALEAVGATTLVITPTGAADLLARLHMEFLVDPLDLGLRTLVLVGEITDQRTCRHLAAEFGARVIGVYVDPVFGAALAWRDATDERNPLVPVRDGLLALAELSEDAVLAAAPGKSAELVLTPGWHSTLGGATIRTGEVVDLDGSSGIPAPTHTVGDHVLIRGRWLSLPRLRAVLSKIDGIARWTLEIRRDGTLDIATLKVAFARPSLLKNPMWHGRVRQALAAVTPVTIQVEVLPEVSETSAPPVIDDRRGHHLGSDRHGR</sequence>
<dbReference type="EMBL" id="BMPI01000077">
    <property type="protein sequence ID" value="GGM78096.1"/>
    <property type="molecule type" value="Genomic_DNA"/>
</dbReference>